<name>A0A8D4VML3_9GAMM</name>
<evidence type="ECO:0008006" key="3">
    <source>
        <dbReference type="Google" id="ProtNLM"/>
    </source>
</evidence>
<evidence type="ECO:0000313" key="2">
    <source>
        <dbReference type="Proteomes" id="UP000824988"/>
    </source>
</evidence>
<proteinExistence type="predicted"/>
<dbReference type="AlphaFoldDB" id="A0A8D4VML3"/>
<sequence length="164" mass="17716">MAHDKTVVSAVRKAYIYEGLALPAAAKAKKVSEATARRWKTEAAAAGDDWDKARGAQLLAGGSVEEVLRQTLAVMIRQVQATIQAIEADEEMAPAVKVQLLGSSADASAKLVASMRRMMPETDALAVRMDTLKKLAEFVRVHYPQHVAAFAELLQPFGEELARG</sequence>
<dbReference type="Proteomes" id="UP000824988">
    <property type="component" value="Chromosome"/>
</dbReference>
<dbReference type="KEGG" id="moz:MoryE10_09470"/>
<dbReference type="InterPro" id="IPR014926">
    <property type="entry name" value="Phage_D3112_Orf24"/>
</dbReference>
<gene>
    <name evidence="1" type="ORF">MoryE10_09470</name>
</gene>
<accession>A0A8D4VML3</accession>
<reference evidence="1" key="1">
    <citation type="submission" date="2019-06" db="EMBL/GenBank/DDBJ databases">
        <title>Complete genome sequence of Methylogaea oryzae strain JCM16910.</title>
        <authorList>
            <person name="Asakawa S."/>
        </authorList>
    </citation>
    <scope>NUCLEOTIDE SEQUENCE</scope>
    <source>
        <strain evidence="1">E10</strain>
    </source>
</reference>
<evidence type="ECO:0000313" key="1">
    <source>
        <dbReference type="EMBL" id="BBL70341.1"/>
    </source>
</evidence>
<dbReference type="Pfam" id="PF08822">
    <property type="entry name" value="DUF1804"/>
    <property type="match status" value="1"/>
</dbReference>
<organism evidence="1 2">
    <name type="scientific">Methylogaea oryzae</name>
    <dbReference type="NCBI Taxonomy" id="1295382"/>
    <lineage>
        <taxon>Bacteria</taxon>
        <taxon>Pseudomonadati</taxon>
        <taxon>Pseudomonadota</taxon>
        <taxon>Gammaproteobacteria</taxon>
        <taxon>Methylococcales</taxon>
        <taxon>Methylococcaceae</taxon>
        <taxon>Methylogaea</taxon>
    </lineage>
</organism>
<dbReference type="EMBL" id="AP019782">
    <property type="protein sequence ID" value="BBL70341.1"/>
    <property type="molecule type" value="Genomic_DNA"/>
</dbReference>
<keyword evidence="2" id="KW-1185">Reference proteome</keyword>
<protein>
    <recommendedName>
        <fullName evidence="3">DUF1804 family protein</fullName>
    </recommendedName>
</protein>
<dbReference type="RefSeq" id="WP_221048368.1">
    <property type="nucleotide sequence ID" value="NZ_AP019782.1"/>
</dbReference>